<evidence type="ECO:0000256" key="5">
    <source>
        <dbReference type="ARBA" id="ARBA00022741"/>
    </source>
</evidence>
<dbReference type="PANTHER" id="PTHR23132">
    <property type="entry name" value="D-ALANINE--D-ALANINE LIGASE"/>
    <property type="match status" value="1"/>
</dbReference>
<evidence type="ECO:0000313" key="11">
    <source>
        <dbReference type="EMBL" id="KAK4118302.1"/>
    </source>
</evidence>
<evidence type="ECO:0000256" key="6">
    <source>
        <dbReference type="ARBA" id="ARBA00022840"/>
    </source>
</evidence>
<keyword evidence="4" id="KW-0436">Ligase</keyword>
<accession>A0AAN6TPM5</accession>
<protein>
    <submittedName>
        <fullName evidence="11">Glutathione synthetase ATP-binding domain-like protein</fullName>
    </submittedName>
</protein>
<keyword evidence="12" id="KW-1185">Reference proteome</keyword>
<comment type="similarity">
    <text evidence="2">Belongs to the D-alanine--D-alanine ligase family.</text>
</comment>
<dbReference type="RefSeq" id="XP_062642075.1">
    <property type="nucleotide sequence ID" value="XM_062790855.1"/>
</dbReference>
<dbReference type="EMBL" id="MU853273">
    <property type="protein sequence ID" value="KAK4118302.1"/>
    <property type="molecule type" value="Genomic_DNA"/>
</dbReference>
<dbReference type="GO" id="GO:0046872">
    <property type="term" value="F:metal ion binding"/>
    <property type="evidence" value="ECO:0007669"/>
    <property type="project" value="InterPro"/>
</dbReference>
<dbReference type="Proteomes" id="UP001302602">
    <property type="component" value="Unassembled WGS sequence"/>
</dbReference>
<dbReference type="Pfam" id="PF07478">
    <property type="entry name" value="Dala_Dala_lig_C"/>
    <property type="match status" value="1"/>
</dbReference>
<comment type="caution">
    <text evidence="11">The sequence shown here is derived from an EMBL/GenBank/DDBJ whole genome shotgun (WGS) entry which is preliminary data.</text>
</comment>
<evidence type="ECO:0000256" key="1">
    <source>
        <dbReference type="ARBA" id="ARBA00004496"/>
    </source>
</evidence>
<name>A0AAN6TPM5_9PEZI</name>
<evidence type="ECO:0000256" key="4">
    <source>
        <dbReference type="ARBA" id="ARBA00022598"/>
    </source>
</evidence>
<dbReference type="PANTHER" id="PTHR23132:SF23">
    <property type="entry name" value="D-ALANINE--D-ALANINE LIGASE B"/>
    <property type="match status" value="1"/>
</dbReference>
<dbReference type="Gene3D" id="3.30.470.20">
    <property type="entry name" value="ATP-grasp fold, B domain"/>
    <property type="match status" value="1"/>
</dbReference>
<dbReference type="GO" id="GO:0008360">
    <property type="term" value="P:regulation of cell shape"/>
    <property type="evidence" value="ECO:0007669"/>
    <property type="project" value="UniProtKB-KW"/>
</dbReference>
<evidence type="ECO:0000256" key="8">
    <source>
        <dbReference type="ARBA" id="ARBA00022984"/>
    </source>
</evidence>
<evidence type="ECO:0000256" key="7">
    <source>
        <dbReference type="ARBA" id="ARBA00022960"/>
    </source>
</evidence>
<comment type="subcellular location">
    <subcellularLocation>
        <location evidence="1">Cytoplasm</location>
    </subcellularLocation>
</comment>
<organism evidence="11 12">
    <name type="scientific">Parathielavia appendiculata</name>
    <dbReference type="NCBI Taxonomy" id="2587402"/>
    <lineage>
        <taxon>Eukaryota</taxon>
        <taxon>Fungi</taxon>
        <taxon>Dikarya</taxon>
        <taxon>Ascomycota</taxon>
        <taxon>Pezizomycotina</taxon>
        <taxon>Sordariomycetes</taxon>
        <taxon>Sordariomycetidae</taxon>
        <taxon>Sordariales</taxon>
        <taxon>Chaetomiaceae</taxon>
        <taxon>Parathielavia</taxon>
    </lineage>
</organism>
<gene>
    <name evidence="11" type="ORF">N657DRAFT_628681</name>
</gene>
<dbReference type="GO" id="GO:0008716">
    <property type="term" value="F:D-alanine-D-alanine ligase activity"/>
    <property type="evidence" value="ECO:0007669"/>
    <property type="project" value="InterPro"/>
</dbReference>
<evidence type="ECO:0000256" key="3">
    <source>
        <dbReference type="ARBA" id="ARBA00022490"/>
    </source>
</evidence>
<dbReference type="SUPFAM" id="SSF56059">
    <property type="entry name" value="Glutathione synthetase ATP-binding domain-like"/>
    <property type="match status" value="1"/>
</dbReference>
<dbReference type="InterPro" id="IPR000291">
    <property type="entry name" value="D-Ala_lig_Van_CS"/>
</dbReference>
<evidence type="ECO:0000259" key="10">
    <source>
        <dbReference type="PROSITE" id="PS50975"/>
    </source>
</evidence>
<evidence type="ECO:0000256" key="2">
    <source>
        <dbReference type="ARBA" id="ARBA00010871"/>
    </source>
</evidence>
<reference evidence="11" key="1">
    <citation type="journal article" date="2023" name="Mol. Phylogenet. Evol.">
        <title>Genome-scale phylogeny and comparative genomics of the fungal order Sordariales.</title>
        <authorList>
            <person name="Hensen N."/>
            <person name="Bonometti L."/>
            <person name="Westerberg I."/>
            <person name="Brannstrom I.O."/>
            <person name="Guillou S."/>
            <person name="Cros-Aarteil S."/>
            <person name="Calhoun S."/>
            <person name="Haridas S."/>
            <person name="Kuo A."/>
            <person name="Mondo S."/>
            <person name="Pangilinan J."/>
            <person name="Riley R."/>
            <person name="LaButti K."/>
            <person name="Andreopoulos B."/>
            <person name="Lipzen A."/>
            <person name="Chen C."/>
            <person name="Yan M."/>
            <person name="Daum C."/>
            <person name="Ng V."/>
            <person name="Clum A."/>
            <person name="Steindorff A."/>
            <person name="Ohm R.A."/>
            <person name="Martin F."/>
            <person name="Silar P."/>
            <person name="Natvig D.O."/>
            <person name="Lalanne C."/>
            <person name="Gautier V."/>
            <person name="Ament-Velasquez S.L."/>
            <person name="Kruys A."/>
            <person name="Hutchinson M.I."/>
            <person name="Powell A.J."/>
            <person name="Barry K."/>
            <person name="Miller A.N."/>
            <person name="Grigoriev I.V."/>
            <person name="Debuchy R."/>
            <person name="Gladieux P."/>
            <person name="Hiltunen Thoren M."/>
            <person name="Johannesson H."/>
        </authorList>
    </citation>
    <scope>NUCLEOTIDE SEQUENCE</scope>
    <source>
        <strain evidence="11">CBS 731.68</strain>
    </source>
</reference>
<dbReference type="Gene3D" id="3.40.50.20">
    <property type="match status" value="1"/>
</dbReference>
<dbReference type="PROSITE" id="PS00844">
    <property type="entry name" value="DALA_DALA_LIGASE_2"/>
    <property type="match status" value="1"/>
</dbReference>
<dbReference type="PROSITE" id="PS50975">
    <property type="entry name" value="ATP_GRASP"/>
    <property type="match status" value="1"/>
</dbReference>
<dbReference type="InterPro" id="IPR011761">
    <property type="entry name" value="ATP-grasp"/>
</dbReference>
<dbReference type="GO" id="GO:0005737">
    <property type="term" value="C:cytoplasm"/>
    <property type="evidence" value="ECO:0007669"/>
    <property type="project" value="UniProtKB-SubCell"/>
</dbReference>
<dbReference type="GeneID" id="87827624"/>
<dbReference type="GO" id="GO:0005524">
    <property type="term" value="F:ATP binding"/>
    <property type="evidence" value="ECO:0007669"/>
    <property type="project" value="UniProtKB-UniRule"/>
</dbReference>
<keyword evidence="5 9" id="KW-0547">Nucleotide-binding</keyword>
<dbReference type="InterPro" id="IPR011095">
    <property type="entry name" value="Dala_Dala_lig_C"/>
</dbReference>
<proteinExistence type="inferred from homology"/>
<feature type="domain" description="ATP-grasp" evidence="10">
    <location>
        <begin position="118"/>
        <end position="350"/>
    </location>
</feature>
<evidence type="ECO:0000313" key="12">
    <source>
        <dbReference type="Proteomes" id="UP001302602"/>
    </source>
</evidence>
<evidence type="ECO:0000256" key="9">
    <source>
        <dbReference type="PROSITE-ProRule" id="PRU00409"/>
    </source>
</evidence>
<dbReference type="AlphaFoldDB" id="A0AAN6TPM5"/>
<keyword evidence="3" id="KW-0963">Cytoplasm</keyword>
<keyword evidence="6 9" id="KW-0067">ATP-binding</keyword>
<sequence length="366" mass="40187">MSPIVTAFIYDSFESYRAQGFSIEECQEFDTQGTIDATIRSLEACGHKVVPVAGIKQLVAMLAEGKHESWDLAFPTAEGIYGAGREAQVSGLLEAYQIPHVFSDAATLSLSHDKARTKMVLEHLGIRTAPFAIVPSACFDSGVDLHSAIADVLAKSRYADAMQFPLFIKPNCEGSSKGISPFSKVRTMAELEQSVRQLHSRFPEQDILIETFLAGSEYTVSILGTGTSARVIGTAQQDWKSSTTEDIREANYHPFWANHDPDAEDDHPLRVVSAKDSRKVQETEDLALKAWRALGCRDIGRVDMRMGLDGLPYVLEINAIPGMRPSFSALTKTAESCGFNHEQLLGAVLQSALERYSQLKLRNQSG</sequence>
<reference evidence="11" key="2">
    <citation type="submission" date="2023-05" db="EMBL/GenBank/DDBJ databases">
        <authorList>
            <consortium name="Lawrence Berkeley National Laboratory"/>
            <person name="Steindorff A."/>
            <person name="Hensen N."/>
            <person name="Bonometti L."/>
            <person name="Westerberg I."/>
            <person name="Brannstrom I.O."/>
            <person name="Guillou S."/>
            <person name="Cros-Aarteil S."/>
            <person name="Calhoun S."/>
            <person name="Haridas S."/>
            <person name="Kuo A."/>
            <person name="Mondo S."/>
            <person name="Pangilinan J."/>
            <person name="Riley R."/>
            <person name="Labutti K."/>
            <person name="Andreopoulos B."/>
            <person name="Lipzen A."/>
            <person name="Chen C."/>
            <person name="Yanf M."/>
            <person name="Daum C."/>
            <person name="Ng V."/>
            <person name="Clum A."/>
            <person name="Ohm R."/>
            <person name="Martin F."/>
            <person name="Silar P."/>
            <person name="Natvig D."/>
            <person name="Lalanne C."/>
            <person name="Gautier V."/>
            <person name="Ament-Velasquez S.L."/>
            <person name="Kruys A."/>
            <person name="Hutchinson M.I."/>
            <person name="Powell A.J."/>
            <person name="Barry K."/>
            <person name="Miller A.N."/>
            <person name="Grigoriev I.V."/>
            <person name="Debuchy R."/>
            <person name="Gladieux P."/>
            <person name="Thoren M.H."/>
            <person name="Johannesson H."/>
        </authorList>
    </citation>
    <scope>NUCLEOTIDE SEQUENCE</scope>
    <source>
        <strain evidence="11">CBS 731.68</strain>
    </source>
</reference>
<dbReference type="Gene3D" id="3.30.1490.20">
    <property type="entry name" value="ATP-grasp fold, A domain"/>
    <property type="match status" value="1"/>
</dbReference>
<keyword evidence="8" id="KW-0573">Peptidoglycan synthesis</keyword>
<dbReference type="InterPro" id="IPR013815">
    <property type="entry name" value="ATP_grasp_subdomain_1"/>
</dbReference>
<keyword evidence="7" id="KW-0133">Cell shape</keyword>